<protein>
    <recommendedName>
        <fullName evidence="1">Reverse transcriptase domain-containing protein</fullName>
    </recommendedName>
</protein>
<name>A0A5J4TV29_9EUKA</name>
<feature type="domain" description="Reverse transcriptase" evidence="1">
    <location>
        <begin position="1"/>
        <end position="86"/>
    </location>
</feature>
<evidence type="ECO:0000259" key="1">
    <source>
        <dbReference type="PROSITE" id="PS50878"/>
    </source>
</evidence>
<dbReference type="InterPro" id="IPR000477">
    <property type="entry name" value="RT_dom"/>
</dbReference>
<dbReference type="PROSITE" id="PS50878">
    <property type="entry name" value="RT_POL"/>
    <property type="match status" value="1"/>
</dbReference>
<dbReference type="EMBL" id="SNRW01025103">
    <property type="protein sequence ID" value="KAA6361763.1"/>
    <property type="molecule type" value="Genomic_DNA"/>
</dbReference>
<dbReference type="Proteomes" id="UP000324800">
    <property type="component" value="Unassembled WGS sequence"/>
</dbReference>
<sequence>MFALSFAIHHLIVQTESQLYSAFEFQDNYYTYRAMPFGTKHSPIYFATAMEQIMQQIRMKTEIRIINQIDDILHLDQNKEYQKNLT</sequence>
<dbReference type="InterPro" id="IPR043502">
    <property type="entry name" value="DNA/RNA_pol_sf"/>
</dbReference>
<dbReference type="Gene3D" id="3.10.10.10">
    <property type="entry name" value="HIV Type 1 Reverse Transcriptase, subunit A, domain 1"/>
    <property type="match status" value="1"/>
</dbReference>
<dbReference type="AlphaFoldDB" id="A0A5J4TV29"/>
<accession>A0A5J4TV29</accession>
<gene>
    <name evidence="2" type="ORF">EZS28_042710</name>
</gene>
<organism evidence="2 3">
    <name type="scientific">Streblomastix strix</name>
    <dbReference type="NCBI Taxonomy" id="222440"/>
    <lineage>
        <taxon>Eukaryota</taxon>
        <taxon>Metamonada</taxon>
        <taxon>Preaxostyla</taxon>
        <taxon>Oxymonadida</taxon>
        <taxon>Streblomastigidae</taxon>
        <taxon>Streblomastix</taxon>
    </lineage>
</organism>
<evidence type="ECO:0000313" key="2">
    <source>
        <dbReference type="EMBL" id="KAA6361763.1"/>
    </source>
</evidence>
<reference evidence="2 3" key="1">
    <citation type="submission" date="2019-03" db="EMBL/GenBank/DDBJ databases">
        <title>Single cell metagenomics reveals metabolic interactions within the superorganism composed of flagellate Streblomastix strix and complex community of Bacteroidetes bacteria on its surface.</title>
        <authorList>
            <person name="Treitli S.C."/>
            <person name="Kolisko M."/>
            <person name="Husnik F."/>
            <person name="Keeling P."/>
            <person name="Hampl V."/>
        </authorList>
    </citation>
    <scope>NUCLEOTIDE SEQUENCE [LARGE SCALE GENOMIC DNA]</scope>
    <source>
        <strain evidence="2">ST1C</strain>
    </source>
</reference>
<comment type="caution">
    <text evidence="2">The sequence shown here is derived from an EMBL/GenBank/DDBJ whole genome shotgun (WGS) entry which is preliminary data.</text>
</comment>
<dbReference type="SUPFAM" id="SSF56672">
    <property type="entry name" value="DNA/RNA polymerases"/>
    <property type="match status" value="1"/>
</dbReference>
<dbReference type="Gene3D" id="3.30.70.270">
    <property type="match status" value="1"/>
</dbReference>
<dbReference type="Pfam" id="PF00078">
    <property type="entry name" value="RVT_1"/>
    <property type="match status" value="1"/>
</dbReference>
<evidence type="ECO:0000313" key="3">
    <source>
        <dbReference type="Proteomes" id="UP000324800"/>
    </source>
</evidence>
<proteinExistence type="predicted"/>
<dbReference type="InterPro" id="IPR043128">
    <property type="entry name" value="Rev_trsase/Diguanyl_cyclase"/>
</dbReference>